<dbReference type="PANTHER" id="PTHR41252:SF1">
    <property type="entry name" value="BLR2505 PROTEIN"/>
    <property type="match status" value="1"/>
</dbReference>
<dbReference type="SUPFAM" id="SSF54427">
    <property type="entry name" value="NTF2-like"/>
    <property type="match status" value="1"/>
</dbReference>
<proteinExistence type="predicted"/>
<dbReference type="EMBL" id="JAAGBB010000078">
    <property type="protein sequence ID" value="MBR0669015.1"/>
    <property type="molecule type" value="Genomic_DNA"/>
</dbReference>
<dbReference type="Gene3D" id="3.10.450.50">
    <property type="match status" value="1"/>
</dbReference>
<evidence type="ECO:0000259" key="1">
    <source>
        <dbReference type="Pfam" id="PF12680"/>
    </source>
</evidence>
<gene>
    <name evidence="2" type="ORF">GXW71_31995</name>
</gene>
<protein>
    <submittedName>
        <fullName evidence="2">Nuclear transport factor 2 family protein</fullName>
    </submittedName>
</protein>
<dbReference type="Proteomes" id="UP001196870">
    <property type="component" value="Unassembled WGS sequence"/>
</dbReference>
<keyword evidence="3" id="KW-1185">Reference proteome</keyword>
<evidence type="ECO:0000313" key="3">
    <source>
        <dbReference type="Proteomes" id="UP001196870"/>
    </source>
</evidence>
<sequence>MSATDNKALMQAIFSRLEQGDRSLLQQHTAEEFRVVVMGRSSWSQTVTADSLQKYQAYVRARFGGSWRTVAERFMADGDLVVVEARGDNYATSGERYDNQYCLVYRFEGGKIVEMREYMDTAFCERVLGHFPSTVLDKQ</sequence>
<feature type="domain" description="SnoaL-like" evidence="1">
    <location>
        <begin position="11"/>
        <end position="115"/>
    </location>
</feature>
<organism evidence="2 3">
    <name type="scientific">Plastoroseomonas hellenica</name>
    <dbReference type="NCBI Taxonomy" id="2687306"/>
    <lineage>
        <taxon>Bacteria</taxon>
        <taxon>Pseudomonadati</taxon>
        <taxon>Pseudomonadota</taxon>
        <taxon>Alphaproteobacteria</taxon>
        <taxon>Acetobacterales</taxon>
        <taxon>Acetobacteraceae</taxon>
        <taxon>Plastoroseomonas</taxon>
    </lineage>
</organism>
<dbReference type="Pfam" id="PF12680">
    <property type="entry name" value="SnoaL_2"/>
    <property type="match status" value="1"/>
</dbReference>
<reference evidence="3" key="1">
    <citation type="journal article" date="2021" name="Syst. Appl. Microbiol.">
        <title>Roseomonas hellenica sp. nov., isolated from roots of wild-growing Alkanna tinctoria.</title>
        <authorList>
            <person name="Rat A."/>
            <person name="Naranjo H.D."/>
            <person name="Lebbe L."/>
            <person name="Cnockaert M."/>
            <person name="Krigas N."/>
            <person name="Grigoriadou K."/>
            <person name="Maloupa E."/>
            <person name="Willems A."/>
        </authorList>
    </citation>
    <scope>NUCLEOTIDE SEQUENCE [LARGE SCALE GENOMIC DNA]</scope>
    <source>
        <strain evidence="3">LMG 31523</strain>
    </source>
</reference>
<dbReference type="PANTHER" id="PTHR41252">
    <property type="entry name" value="BLR2505 PROTEIN"/>
    <property type="match status" value="1"/>
</dbReference>
<dbReference type="RefSeq" id="WP_211857477.1">
    <property type="nucleotide sequence ID" value="NZ_JAAGBB010000078.1"/>
</dbReference>
<evidence type="ECO:0000313" key="2">
    <source>
        <dbReference type="EMBL" id="MBR0669015.1"/>
    </source>
</evidence>
<dbReference type="InterPro" id="IPR032710">
    <property type="entry name" value="NTF2-like_dom_sf"/>
</dbReference>
<accession>A0ABS5FAA2</accession>
<comment type="caution">
    <text evidence="2">The sequence shown here is derived from an EMBL/GenBank/DDBJ whole genome shotgun (WGS) entry which is preliminary data.</text>
</comment>
<dbReference type="InterPro" id="IPR037401">
    <property type="entry name" value="SnoaL-like"/>
</dbReference>
<name>A0ABS5FAA2_9PROT</name>